<keyword evidence="3" id="KW-1185">Reference proteome</keyword>
<protein>
    <recommendedName>
        <fullName evidence="4">DUF2842 domain-containing protein</fullName>
    </recommendedName>
</protein>
<keyword evidence="1" id="KW-0472">Membrane</keyword>
<reference evidence="2" key="2">
    <citation type="submission" date="2023-01" db="EMBL/GenBank/DDBJ databases">
        <authorList>
            <person name="Sun Q."/>
            <person name="Evtushenko L."/>
        </authorList>
    </citation>
    <scope>NUCLEOTIDE SEQUENCE</scope>
    <source>
        <strain evidence="2">VKM B-1499</strain>
    </source>
</reference>
<evidence type="ECO:0000313" key="2">
    <source>
        <dbReference type="EMBL" id="GLK50214.1"/>
    </source>
</evidence>
<accession>A0ABQ5TBM8</accession>
<feature type="transmembrane region" description="Helical" evidence="1">
    <location>
        <begin position="40"/>
        <end position="58"/>
    </location>
</feature>
<sequence length="66" mass="7399">MPPRARRFVAAIGVLAFLVFWVWGLIALRGLLPASPWIDFLFFGIGGTGWGLPLIPLLKWAERPPR</sequence>
<organism evidence="2 3">
    <name type="scientific">Brevundimonas intermedia</name>
    <dbReference type="NCBI Taxonomy" id="74315"/>
    <lineage>
        <taxon>Bacteria</taxon>
        <taxon>Pseudomonadati</taxon>
        <taxon>Pseudomonadota</taxon>
        <taxon>Alphaproteobacteria</taxon>
        <taxon>Caulobacterales</taxon>
        <taxon>Caulobacteraceae</taxon>
        <taxon>Brevundimonas</taxon>
    </lineage>
</organism>
<dbReference type="Pfam" id="PF11003">
    <property type="entry name" value="DUF2842"/>
    <property type="match status" value="1"/>
</dbReference>
<evidence type="ECO:0000313" key="3">
    <source>
        <dbReference type="Proteomes" id="UP001143509"/>
    </source>
</evidence>
<dbReference type="RefSeq" id="WP_271166361.1">
    <property type="nucleotide sequence ID" value="NZ_BSFD01000011.1"/>
</dbReference>
<evidence type="ECO:0000256" key="1">
    <source>
        <dbReference type="SAM" id="Phobius"/>
    </source>
</evidence>
<keyword evidence="1" id="KW-0812">Transmembrane</keyword>
<proteinExistence type="predicted"/>
<dbReference type="InterPro" id="IPR021265">
    <property type="entry name" value="DUF2842"/>
</dbReference>
<gene>
    <name evidence="2" type="ORF">GCM10017620_31880</name>
</gene>
<name>A0ABQ5TBM8_9CAUL</name>
<feature type="transmembrane region" description="Helical" evidence="1">
    <location>
        <begin position="7"/>
        <end position="28"/>
    </location>
</feature>
<dbReference type="EMBL" id="BSFD01000011">
    <property type="protein sequence ID" value="GLK50214.1"/>
    <property type="molecule type" value="Genomic_DNA"/>
</dbReference>
<evidence type="ECO:0008006" key="4">
    <source>
        <dbReference type="Google" id="ProtNLM"/>
    </source>
</evidence>
<dbReference type="Proteomes" id="UP001143509">
    <property type="component" value="Unassembled WGS sequence"/>
</dbReference>
<keyword evidence="1" id="KW-1133">Transmembrane helix</keyword>
<comment type="caution">
    <text evidence="2">The sequence shown here is derived from an EMBL/GenBank/DDBJ whole genome shotgun (WGS) entry which is preliminary data.</text>
</comment>
<reference evidence="2" key="1">
    <citation type="journal article" date="2014" name="Int. J. Syst. Evol. Microbiol.">
        <title>Complete genome of a new Firmicutes species belonging to the dominant human colonic microbiota ('Ruminococcus bicirculans') reveals two chromosomes and a selective capacity to utilize plant glucans.</title>
        <authorList>
            <consortium name="NISC Comparative Sequencing Program"/>
            <person name="Wegmann U."/>
            <person name="Louis P."/>
            <person name="Goesmann A."/>
            <person name="Henrissat B."/>
            <person name="Duncan S.H."/>
            <person name="Flint H.J."/>
        </authorList>
    </citation>
    <scope>NUCLEOTIDE SEQUENCE</scope>
    <source>
        <strain evidence="2">VKM B-1499</strain>
    </source>
</reference>